<dbReference type="Proteomes" id="UP000292110">
    <property type="component" value="Unassembled WGS sequence"/>
</dbReference>
<dbReference type="AlphaFoldDB" id="A0A4Q6XJY3"/>
<evidence type="ECO:0000313" key="2">
    <source>
        <dbReference type="EMBL" id="RZF53067.1"/>
    </source>
</evidence>
<evidence type="ECO:0008006" key="4">
    <source>
        <dbReference type="Google" id="ProtNLM"/>
    </source>
</evidence>
<reference evidence="2 3" key="1">
    <citation type="submission" date="2019-02" db="EMBL/GenBank/DDBJ databases">
        <title>The draft genome of Acinetobacter halotolerans strain JCM 31009.</title>
        <authorList>
            <person name="Qin J."/>
            <person name="Feng Y."/>
            <person name="Nemec A."/>
            <person name="Zong Z."/>
        </authorList>
    </citation>
    <scope>NUCLEOTIDE SEQUENCE [LARGE SCALE GENOMIC DNA]</scope>
    <source>
        <strain evidence="2 3">JCM 31009</strain>
    </source>
</reference>
<gene>
    <name evidence="2" type="ORF">EXE30_08045</name>
</gene>
<sequence>MKKLAYSLGLSLIFLAGCSSVAYKGDMKTHQSDAVTIEFVGNGTYSVPQQQGTVSLYAVEKRMADVPATLIQQKKVQVSQVPFTVDFTVPADHKKLIQPTVRGDAEITYYVTWESATQNLTGKDAIVIDYDRKFPRVKLGSGKQQIYLR</sequence>
<evidence type="ECO:0000256" key="1">
    <source>
        <dbReference type="SAM" id="SignalP"/>
    </source>
</evidence>
<protein>
    <recommendedName>
        <fullName evidence="4">Lipoprotein</fullName>
    </recommendedName>
</protein>
<name>A0A4Q6XJY3_9GAMM</name>
<dbReference type="PROSITE" id="PS51257">
    <property type="entry name" value="PROKAR_LIPOPROTEIN"/>
    <property type="match status" value="1"/>
</dbReference>
<keyword evidence="3" id="KW-1185">Reference proteome</keyword>
<feature type="chain" id="PRO_5020767827" description="Lipoprotein" evidence="1">
    <location>
        <begin position="25"/>
        <end position="149"/>
    </location>
</feature>
<organism evidence="2 3">
    <name type="scientific">Acinetobacter halotolerans</name>
    <dbReference type="NCBI Taxonomy" id="1752076"/>
    <lineage>
        <taxon>Bacteria</taxon>
        <taxon>Pseudomonadati</taxon>
        <taxon>Pseudomonadota</taxon>
        <taxon>Gammaproteobacteria</taxon>
        <taxon>Moraxellales</taxon>
        <taxon>Moraxellaceae</taxon>
        <taxon>Acinetobacter</taxon>
    </lineage>
</organism>
<dbReference type="RefSeq" id="WP_130161952.1">
    <property type="nucleotide sequence ID" value="NZ_SGIM01000005.1"/>
</dbReference>
<dbReference type="EMBL" id="SGIM01000005">
    <property type="protein sequence ID" value="RZF53067.1"/>
    <property type="molecule type" value="Genomic_DNA"/>
</dbReference>
<feature type="signal peptide" evidence="1">
    <location>
        <begin position="1"/>
        <end position="24"/>
    </location>
</feature>
<accession>A0A4Q6XJY3</accession>
<evidence type="ECO:0000313" key="3">
    <source>
        <dbReference type="Proteomes" id="UP000292110"/>
    </source>
</evidence>
<keyword evidence="1" id="KW-0732">Signal</keyword>
<proteinExistence type="predicted"/>
<comment type="caution">
    <text evidence="2">The sequence shown here is derived from an EMBL/GenBank/DDBJ whole genome shotgun (WGS) entry which is preliminary data.</text>
</comment>